<name>A0A319DHA6_9EURO</name>
<accession>A0A319DHA6</accession>
<keyword evidence="2" id="KW-1185">Reference proteome</keyword>
<evidence type="ECO:0000313" key="1">
    <source>
        <dbReference type="EMBL" id="PYH90523.1"/>
    </source>
</evidence>
<reference evidence="1 2" key="1">
    <citation type="submission" date="2018-02" db="EMBL/GenBank/DDBJ databases">
        <title>The genomes of Aspergillus section Nigri reveals drivers in fungal speciation.</title>
        <authorList>
            <consortium name="DOE Joint Genome Institute"/>
            <person name="Vesth T.C."/>
            <person name="Nybo J."/>
            <person name="Theobald S."/>
            <person name="Brandl J."/>
            <person name="Frisvad J.C."/>
            <person name="Nielsen K.F."/>
            <person name="Lyhne E.K."/>
            <person name="Kogle M.E."/>
            <person name="Kuo A."/>
            <person name="Riley R."/>
            <person name="Clum A."/>
            <person name="Nolan M."/>
            <person name="Lipzen A."/>
            <person name="Salamov A."/>
            <person name="Henrissat B."/>
            <person name="Wiebenga A."/>
            <person name="De vries R.P."/>
            <person name="Grigoriev I.V."/>
            <person name="Mortensen U.H."/>
            <person name="Andersen M.R."/>
            <person name="Baker S.E."/>
        </authorList>
    </citation>
    <scope>NUCLEOTIDE SEQUENCE [LARGE SCALE GENOMIC DNA]</scope>
    <source>
        <strain evidence="1 2">CBS 707.79</strain>
    </source>
</reference>
<sequence length="106" mass="10922">MPWGMCARHANRAWSGVFGFGLQAGCNGLTRSDSSSSPASLPLLTAPANSITITITITTTIPTTAITTSPHHQTNARLVVLCLSNPSLAATLPPATLPNQAPEMPG</sequence>
<dbReference type="Proteomes" id="UP000247810">
    <property type="component" value="Unassembled WGS sequence"/>
</dbReference>
<proteinExistence type="predicted"/>
<dbReference type="EMBL" id="KZ825980">
    <property type="protein sequence ID" value="PYH90523.1"/>
    <property type="molecule type" value="Genomic_DNA"/>
</dbReference>
<evidence type="ECO:0000313" key="2">
    <source>
        <dbReference type="Proteomes" id="UP000247810"/>
    </source>
</evidence>
<organism evidence="1 2">
    <name type="scientific">Aspergillus ellipticus CBS 707.79</name>
    <dbReference type="NCBI Taxonomy" id="1448320"/>
    <lineage>
        <taxon>Eukaryota</taxon>
        <taxon>Fungi</taxon>
        <taxon>Dikarya</taxon>
        <taxon>Ascomycota</taxon>
        <taxon>Pezizomycotina</taxon>
        <taxon>Eurotiomycetes</taxon>
        <taxon>Eurotiomycetidae</taxon>
        <taxon>Eurotiales</taxon>
        <taxon>Aspergillaceae</taxon>
        <taxon>Aspergillus</taxon>
        <taxon>Aspergillus subgen. Circumdati</taxon>
    </lineage>
</organism>
<protein>
    <submittedName>
        <fullName evidence="1">Uncharacterized protein</fullName>
    </submittedName>
</protein>
<dbReference type="VEuPathDB" id="FungiDB:BO71DRAFT_402133"/>
<gene>
    <name evidence="1" type="ORF">BO71DRAFT_402133</name>
</gene>
<dbReference type="AlphaFoldDB" id="A0A319DHA6"/>